<evidence type="ECO:0000313" key="1">
    <source>
        <dbReference type="EMBL" id="EJX10953.1"/>
    </source>
</evidence>
<dbReference type="Gene3D" id="3.90.550.10">
    <property type="entry name" value="Spore Coat Polysaccharide Biosynthesis Protein SpsA, Chain A"/>
    <property type="match status" value="1"/>
</dbReference>
<keyword evidence="1" id="KW-0808">Transferase</keyword>
<dbReference type="InterPro" id="IPR029044">
    <property type="entry name" value="Nucleotide-diphossugar_trans"/>
</dbReference>
<sequence>MAMTLIVLAATMGNKYGGLKQLEGIGPNGETILDFSIYDAVRVGFNKIVFVISRHFEEEFKKLVSGKYEHVVEVEYVYQDVETIPAEKRNPKRKALYGSVRAVLMGRNLIDAPFGVINAVNFYQRESFELLYQHLLKLREADYYGVNVCYRLCNVLAESGGVTRGICEVDEEGFLQSVTDRHDVERISGNPMYPNEVHKWVDLDENSLVSMNMWGFRPEVFDEMQTAFDRFLDEQGMDMKAHYSIPAFMNERIVEGKRVKVVETPARWMGLVSHDDKIQSVLRINEMIRKGVYPSKLF</sequence>
<dbReference type="GO" id="GO:0016740">
    <property type="term" value="F:transferase activity"/>
    <property type="evidence" value="ECO:0007669"/>
    <property type="project" value="UniProtKB-KW"/>
</dbReference>
<comment type="caution">
    <text evidence="1">The sequence shown here is derived from an EMBL/GenBank/DDBJ whole genome shotgun (WGS) entry which is preliminary data.</text>
</comment>
<dbReference type="SUPFAM" id="SSF53448">
    <property type="entry name" value="Nucleotide-diphospho-sugar transferases"/>
    <property type="match status" value="1"/>
</dbReference>
<dbReference type="AlphaFoldDB" id="J9H4G1"/>
<proteinExistence type="predicted"/>
<protein>
    <submittedName>
        <fullName evidence="1">Nucleotidyltransferase family protein</fullName>
    </submittedName>
</protein>
<reference evidence="1" key="1">
    <citation type="journal article" date="2012" name="PLoS ONE">
        <title>Gene sets for utilization of primary and secondary nutrition supplies in the distal gut of endangered iberian lynx.</title>
        <authorList>
            <person name="Alcaide M."/>
            <person name="Messina E."/>
            <person name="Richter M."/>
            <person name="Bargiela R."/>
            <person name="Peplies J."/>
            <person name="Huws S.A."/>
            <person name="Newbold C.J."/>
            <person name="Golyshin P.N."/>
            <person name="Simon M.A."/>
            <person name="Lopez G."/>
            <person name="Yakimov M.M."/>
            <person name="Ferrer M."/>
        </authorList>
    </citation>
    <scope>NUCLEOTIDE SEQUENCE</scope>
</reference>
<organism evidence="1">
    <name type="scientific">gut metagenome</name>
    <dbReference type="NCBI Taxonomy" id="749906"/>
    <lineage>
        <taxon>unclassified sequences</taxon>
        <taxon>metagenomes</taxon>
        <taxon>organismal metagenomes</taxon>
    </lineage>
</organism>
<name>J9H4G1_9ZZZZ</name>
<accession>J9H4G1</accession>
<gene>
    <name evidence="1" type="ORF">EVA_00381</name>
</gene>
<dbReference type="EMBL" id="AMCI01000009">
    <property type="protein sequence ID" value="EJX10953.1"/>
    <property type="molecule type" value="Genomic_DNA"/>
</dbReference>